<keyword evidence="2" id="KW-0732">Signal</keyword>
<evidence type="ECO:0000313" key="4">
    <source>
        <dbReference type="EMBL" id="KAF3178267.1"/>
    </source>
</evidence>
<dbReference type="Pfam" id="PF13229">
    <property type="entry name" value="Beta_helix"/>
    <property type="match status" value="2"/>
</dbReference>
<feature type="region of interest" description="Disordered" evidence="1">
    <location>
        <begin position="482"/>
        <end position="503"/>
    </location>
</feature>
<feature type="compositionally biased region" description="Basic and acidic residues" evidence="1">
    <location>
        <begin position="616"/>
        <end position="634"/>
    </location>
</feature>
<feature type="chain" id="PRO_5028998795" description="OTU domain-containing protein" evidence="2">
    <location>
        <begin position="24"/>
        <end position="679"/>
    </location>
</feature>
<comment type="caution">
    <text evidence="4">The sequence shown here is derived from an EMBL/GenBank/DDBJ whole genome shotgun (WGS) entry which is preliminary data.</text>
</comment>
<feature type="compositionally biased region" description="Polar residues" evidence="1">
    <location>
        <begin position="657"/>
        <end position="673"/>
    </location>
</feature>
<dbReference type="Proteomes" id="UP000479691">
    <property type="component" value="Unassembled WGS sequence"/>
</dbReference>
<feature type="region of interest" description="Disordered" evidence="1">
    <location>
        <begin position="562"/>
        <end position="679"/>
    </location>
</feature>
<feature type="signal peptide" evidence="2">
    <location>
        <begin position="1"/>
        <end position="23"/>
    </location>
</feature>
<dbReference type="InterPro" id="IPR022441">
    <property type="entry name" value="Para_beta_helix_rpt-2"/>
</dbReference>
<dbReference type="PANTHER" id="PTHR12419">
    <property type="entry name" value="OTU DOMAIN CONTAINING PROTEIN"/>
    <property type="match status" value="1"/>
</dbReference>
<dbReference type="AlphaFoldDB" id="A0A7C8PSY3"/>
<dbReference type="SUPFAM" id="SSF54001">
    <property type="entry name" value="Cysteine proteinases"/>
    <property type="match status" value="1"/>
</dbReference>
<feature type="compositionally biased region" description="Basic and acidic residues" evidence="1">
    <location>
        <begin position="576"/>
        <end position="600"/>
    </location>
</feature>
<feature type="compositionally biased region" description="Acidic residues" evidence="1">
    <location>
        <begin position="562"/>
        <end position="575"/>
    </location>
</feature>
<reference evidence="4 5" key="1">
    <citation type="submission" date="2019-06" db="EMBL/GenBank/DDBJ databases">
        <authorList>
            <person name="Palmer J.M."/>
        </authorList>
    </citation>
    <scope>NUCLEOTIDE SEQUENCE [LARGE SCALE GENOMIC DNA]</scope>
    <source>
        <strain evidence="4 5">TWF788</strain>
    </source>
</reference>
<dbReference type="InterPro" id="IPR050704">
    <property type="entry name" value="Peptidase_C85-like"/>
</dbReference>
<dbReference type="Gene3D" id="3.90.70.80">
    <property type="match status" value="1"/>
</dbReference>
<dbReference type="CDD" id="cd22756">
    <property type="entry name" value="OTU_OTUD3-like"/>
    <property type="match status" value="1"/>
</dbReference>
<dbReference type="InterPro" id="IPR011050">
    <property type="entry name" value="Pectin_lyase_fold/virulence"/>
</dbReference>
<name>A0A7C8PSY3_ORBOL</name>
<protein>
    <recommendedName>
        <fullName evidence="3">OTU domain-containing protein</fullName>
    </recommendedName>
</protein>
<accession>A0A7C8PSY3</accession>
<gene>
    <name evidence="4" type="ORF">TWF788_007443</name>
</gene>
<dbReference type="Gene3D" id="2.160.20.10">
    <property type="entry name" value="Single-stranded right-handed beta-helix, Pectin lyase-like"/>
    <property type="match status" value="1"/>
</dbReference>
<dbReference type="GO" id="GO:0004843">
    <property type="term" value="F:cysteine-type deubiquitinase activity"/>
    <property type="evidence" value="ECO:0007669"/>
    <property type="project" value="TreeGrafter"/>
</dbReference>
<dbReference type="Pfam" id="PF02338">
    <property type="entry name" value="OTU"/>
    <property type="match status" value="1"/>
</dbReference>
<proteinExistence type="predicted"/>
<dbReference type="NCBIfam" id="TIGR03804">
    <property type="entry name" value="para_beta_helix"/>
    <property type="match status" value="1"/>
</dbReference>
<dbReference type="PROSITE" id="PS50802">
    <property type="entry name" value="OTU"/>
    <property type="match status" value="1"/>
</dbReference>
<feature type="domain" description="OTU" evidence="3">
    <location>
        <begin position="327"/>
        <end position="480"/>
    </location>
</feature>
<organism evidence="4 5">
    <name type="scientific">Orbilia oligospora</name>
    <name type="common">Nematode-trapping fungus</name>
    <name type="synonym">Arthrobotrys oligospora</name>
    <dbReference type="NCBI Taxonomy" id="2813651"/>
    <lineage>
        <taxon>Eukaryota</taxon>
        <taxon>Fungi</taxon>
        <taxon>Dikarya</taxon>
        <taxon>Ascomycota</taxon>
        <taxon>Pezizomycotina</taxon>
        <taxon>Orbiliomycetes</taxon>
        <taxon>Orbiliales</taxon>
        <taxon>Orbiliaceae</taxon>
        <taxon>Orbilia</taxon>
    </lineage>
</organism>
<evidence type="ECO:0000259" key="3">
    <source>
        <dbReference type="PROSITE" id="PS50802"/>
    </source>
</evidence>
<dbReference type="InterPro" id="IPR006626">
    <property type="entry name" value="PbH1"/>
</dbReference>
<dbReference type="EMBL" id="JAABOE010000041">
    <property type="protein sequence ID" value="KAF3178267.1"/>
    <property type="molecule type" value="Genomic_DNA"/>
</dbReference>
<dbReference type="InterPro" id="IPR003323">
    <property type="entry name" value="OTU_dom"/>
</dbReference>
<dbReference type="GO" id="GO:0016579">
    <property type="term" value="P:protein deubiquitination"/>
    <property type="evidence" value="ECO:0007669"/>
    <property type="project" value="TreeGrafter"/>
</dbReference>
<dbReference type="InterPro" id="IPR038765">
    <property type="entry name" value="Papain-like_cys_pep_sf"/>
</dbReference>
<dbReference type="PANTHER" id="PTHR12419:SF7">
    <property type="entry name" value="OTU DOMAIN-CONTAINING PROTEIN 3"/>
    <property type="match status" value="1"/>
</dbReference>
<evidence type="ECO:0000256" key="2">
    <source>
        <dbReference type="SAM" id="SignalP"/>
    </source>
</evidence>
<dbReference type="SMART" id="SM00710">
    <property type="entry name" value="PbH1"/>
    <property type="match status" value="7"/>
</dbReference>
<evidence type="ECO:0000313" key="5">
    <source>
        <dbReference type="Proteomes" id="UP000479691"/>
    </source>
</evidence>
<dbReference type="SUPFAM" id="SSF51126">
    <property type="entry name" value="Pectin lyase-like"/>
    <property type="match status" value="1"/>
</dbReference>
<sequence length="679" mass="73651">MNYFFKNLLLLLSLLTSLSLCHPHRTINVKPGGTIQSAIDLAKPGTTIVVPPGIYTEQLSITTPHITLIGHNSILTPPSTFKNNICTNLAGSGTQAGICISGSKIVLQDLKDFNGEHLKVLSVGKSIKGTTITGFSIKNFGGLGIAIVGGENTVINGNTVTSSSQYGVLTVGSENTRISNNIVSSVPGVFQFYFIGICMDDRSSVTISHNDISSYFIGLCVQTRRANIYENYVHGVCAGAFVDPGVEGARIRRNRFADTLPTCPTDTPVFSSGVSISGGIGTLVEGNRFEKLRNGVVIVDDDGGDNGGVKVVARGNVVLVNWFKGVGVDLVVNSTGRNVDRATTIRLRTTSYMRRHSSYFKLFLSVPPPTRKTRSSSSTTLPNEDTIDRVFQDHIKRMEKPGVYGDNLEIVAFARCYGVDVKIYQREFAYLVSGERDVGEESDDDAGNSMLGKEEPVVGERKVMHIAYHDWEHYSSVRNIDGPHKGLPNVSPKPLTEEGRQKQQKVLEEGVVIMPWMEDVVEKSLPGDCVVTKQKIREALEKSKGDVGLAVSKLLDAAEADAEAEEAEVEPDIDAEGEKVASKEKEENTGLKRPINDDNRQKKKPPPYARQTGNKPKRETARERKERQQKEKIEKKKAKANGGSGSGVISGKDSKGSAATATSANTPMSSNEGIKTLHV</sequence>
<dbReference type="InterPro" id="IPR039448">
    <property type="entry name" value="Beta_helix"/>
</dbReference>
<dbReference type="InterPro" id="IPR012334">
    <property type="entry name" value="Pectin_lyas_fold"/>
</dbReference>
<evidence type="ECO:0000256" key="1">
    <source>
        <dbReference type="SAM" id="MobiDB-lite"/>
    </source>
</evidence>